<accession>A0A6A6FU70</accession>
<comment type="function">
    <text evidence="12">Component of the NuA4 histone acetyltransferase complex which is involved in transcriptional activation of selected genes principally by acetylation of nucleosomal histone H4 and H2A. The NuA4 complex is also involved in DNA repair. Involved in cell cycle progression and meiosis.</text>
</comment>
<feature type="region of interest" description="Disordered" evidence="17">
    <location>
        <begin position="196"/>
        <end position="357"/>
    </location>
</feature>
<dbReference type="OrthoDB" id="2505961at2759"/>
<evidence type="ECO:0000256" key="10">
    <source>
        <dbReference type="ARBA" id="ARBA00023254"/>
    </source>
</evidence>
<comment type="domain">
    <text evidence="16">The PHD-type zinc finger mediates the binding to H3K4me3.</text>
</comment>
<dbReference type="SUPFAM" id="SSF57903">
    <property type="entry name" value="FYVE/PHD zinc finger"/>
    <property type="match status" value="1"/>
</dbReference>
<keyword evidence="7 16" id="KW-0156">Chromatin regulator</keyword>
<evidence type="ECO:0000313" key="20">
    <source>
        <dbReference type="Proteomes" id="UP000799539"/>
    </source>
</evidence>
<dbReference type="GO" id="GO:0008270">
    <property type="term" value="F:zinc ion binding"/>
    <property type="evidence" value="ECO:0007669"/>
    <property type="project" value="UniProtKB-KW"/>
</dbReference>
<dbReference type="InterPro" id="IPR001965">
    <property type="entry name" value="Znf_PHD"/>
</dbReference>
<sequence length="421" mass="44166">MASLAQPEDAASVLEQFTHDIANIPAEICHLLEEVQAKDLQIAAFKDEIHKRDAQLQKWVRVNGGHVPNPKEEAFSKTINDCYDKCEILQAEKLGLSEKAQIVLDRQIKRLDLGLKGLTQTEQFPEGWGGPSLLTGSGATTAVGTPAPAAVSTSGPLQVVSGNIGSVGGAPNFANAAQLRMAQNAAGGVRSASVSGVVTPLSASRSQREGSHDGNKRRRLNASLGTLPAASSNLRQASLGPGTPKAGTPVPAGAANSSRAGSVQPTRPSANKKGTQPVFAPGNKKAPPPHNKKASGGRSRPGHNKKSSRHRQLARDRTTPSSHASLDSDAESEVSYASNAASNAPAGLDGTGEGEEDDGDDTIYCICQKVSFGDMVGCDNDNCPYQWFHYKCVGVTEEPSGEWLCPDCRALPKNKVKIAKG</sequence>
<dbReference type="GO" id="GO:0005634">
    <property type="term" value="C:nucleus"/>
    <property type="evidence" value="ECO:0007669"/>
    <property type="project" value="UniProtKB-SubCell"/>
</dbReference>
<dbReference type="PANTHER" id="PTHR10333:SF100">
    <property type="entry name" value="CHROMATIN MODIFICATION-RELATED PROTEIN YNG2"/>
    <property type="match status" value="1"/>
</dbReference>
<keyword evidence="9 16" id="KW-0539">Nucleus</keyword>
<evidence type="ECO:0000256" key="17">
    <source>
        <dbReference type="SAM" id="MobiDB-lite"/>
    </source>
</evidence>
<proteinExistence type="inferred from homology"/>
<feature type="compositionally biased region" description="Low complexity" evidence="17">
    <location>
        <begin position="333"/>
        <end position="348"/>
    </location>
</feature>
<evidence type="ECO:0000256" key="8">
    <source>
        <dbReference type="ARBA" id="ARBA00023204"/>
    </source>
</evidence>
<dbReference type="PROSITE" id="PS01359">
    <property type="entry name" value="ZF_PHD_1"/>
    <property type="match status" value="1"/>
</dbReference>
<feature type="domain" description="PHD-type" evidence="18">
    <location>
        <begin position="362"/>
        <end position="411"/>
    </location>
</feature>
<dbReference type="InterPro" id="IPR011011">
    <property type="entry name" value="Znf_FYVE_PHD"/>
</dbReference>
<feature type="site" description="Histone H3K4me3 binding" evidence="13">
    <location>
        <position position="375"/>
    </location>
</feature>
<feature type="binding site" evidence="14">
    <location>
        <position position="378"/>
    </location>
    <ligand>
        <name>Zn(2+)</name>
        <dbReference type="ChEBI" id="CHEBI:29105"/>
        <label>2</label>
    </ligand>
</feature>
<keyword evidence="20" id="KW-1185">Reference proteome</keyword>
<evidence type="ECO:0000259" key="18">
    <source>
        <dbReference type="PROSITE" id="PS50016"/>
    </source>
</evidence>
<evidence type="ECO:0000256" key="1">
    <source>
        <dbReference type="ARBA" id="ARBA00004123"/>
    </source>
</evidence>
<dbReference type="SMART" id="SM01408">
    <property type="entry name" value="ING"/>
    <property type="match status" value="1"/>
</dbReference>
<dbReference type="Gene3D" id="6.10.140.1740">
    <property type="match status" value="1"/>
</dbReference>
<feature type="binding site" evidence="14">
    <location>
        <position position="367"/>
    </location>
    <ligand>
        <name>Zn(2+)</name>
        <dbReference type="ChEBI" id="CHEBI:29105"/>
        <label>1</label>
    </ligand>
</feature>
<dbReference type="AlphaFoldDB" id="A0A6A6FU70"/>
<feature type="site" description="Histone H3K4me3 binding" evidence="13">
    <location>
        <position position="387"/>
    </location>
</feature>
<dbReference type="PANTHER" id="PTHR10333">
    <property type="entry name" value="INHIBITOR OF GROWTH PROTEIN"/>
    <property type="match status" value="1"/>
</dbReference>
<keyword evidence="11" id="KW-0131">Cell cycle</keyword>
<protein>
    <recommendedName>
        <fullName evidence="16">Chromatin modification-related protein</fullName>
    </recommendedName>
</protein>
<evidence type="ECO:0000256" key="3">
    <source>
        <dbReference type="ARBA" id="ARBA00022723"/>
    </source>
</evidence>
<evidence type="ECO:0000256" key="6">
    <source>
        <dbReference type="ARBA" id="ARBA00022833"/>
    </source>
</evidence>
<evidence type="ECO:0000256" key="12">
    <source>
        <dbReference type="ARBA" id="ARBA00037044"/>
    </source>
</evidence>
<gene>
    <name evidence="19" type="ORF">CERZMDRAFT_32281</name>
</gene>
<comment type="subunit">
    <text evidence="16">Component of an histone acetyltransferase complex. Interacts with H3K4me3 and to a lesser extent with H3K4me2.</text>
</comment>
<evidence type="ECO:0000256" key="13">
    <source>
        <dbReference type="PIRSR" id="PIRSR628651-50"/>
    </source>
</evidence>
<evidence type="ECO:0000256" key="14">
    <source>
        <dbReference type="PIRSR" id="PIRSR628651-51"/>
    </source>
</evidence>
<evidence type="ECO:0000256" key="11">
    <source>
        <dbReference type="ARBA" id="ARBA00023306"/>
    </source>
</evidence>
<keyword evidence="8" id="KW-0234">DNA repair</keyword>
<dbReference type="GO" id="GO:0006281">
    <property type="term" value="P:DNA repair"/>
    <property type="evidence" value="ECO:0007669"/>
    <property type="project" value="UniProtKB-KW"/>
</dbReference>
<dbReference type="GO" id="GO:0006355">
    <property type="term" value="P:regulation of DNA-templated transcription"/>
    <property type="evidence" value="ECO:0007669"/>
    <property type="project" value="TreeGrafter"/>
</dbReference>
<feature type="binding site" evidence="14">
    <location>
        <position position="365"/>
    </location>
    <ligand>
        <name>Zn(2+)</name>
        <dbReference type="ChEBI" id="CHEBI:29105"/>
        <label>1</label>
    </ligand>
</feature>
<dbReference type="InterPro" id="IPR013083">
    <property type="entry name" value="Znf_RING/FYVE/PHD"/>
</dbReference>
<feature type="binding site" evidence="14">
    <location>
        <position position="389"/>
    </location>
    <ligand>
        <name>Zn(2+)</name>
        <dbReference type="ChEBI" id="CHEBI:29105"/>
        <label>1</label>
    </ligand>
</feature>
<dbReference type="CDD" id="cd16858">
    <property type="entry name" value="ING_ING3_Yng2p"/>
    <property type="match status" value="1"/>
</dbReference>
<dbReference type="Pfam" id="PF12998">
    <property type="entry name" value="ING"/>
    <property type="match status" value="1"/>
</dbReference>
<feature type="binding site" evidence="14">
    <location>
        <position position="408"/>
    </location>
    <ligand>
        <name>Zn(2+)</name>
        <dbReference type="ChEBI" id="CHEBI:29105"/>
        <label>2</label>
    </ligand>
</feature>
<evidence type="ECO:0000256" key="4">
    <source>
        <dbReference type="ARBA" id="ARBA00022763"/>
    </source>
</evidence>
<evidence type="ECO:0000256" key="15">
    <source>
        <dbReference type="PROSITE-ProRule" id="PRU00146"/>
    </source>
</evidence>
<dbReference type="GO" id="GO:0051321">
    <property type="term" value="P:meiotic cell cycle"/>
    <property type="evidence" value="ECO:0007669"/>
    <property type="project" value="UniProtKB-KW"/>
</dbReference>
<evidence type="ECO:0000256" key="2">
    <source>
        <dbReference type="ARBA" id="ARBA00010210"/>
    </source>
</evidence>
<dbReference type="SMART" id="SM00249">
    <property type="entry name" value="PHD"/>
    <property type="match status" value="1"/>
</dbReference>
<evidence type="ECO:0000256" key="16">
    <source>
        <dbReference type="RuleBase" id="RU361213"/>
    </source>
</evidence>
<feature type="compositionally biased region" description="Polar residues" evidence="17">
    <location>
        <begin position="255"/>
        <end position="274"/>
    </location>
</feature>
<dbReference type="InterPro" id="IPR024610">
    <property type="entry name" value="ING_N_histone-binding"/>
</dbReference>
<feature type="binding site" evidence="14">
    <location>
        <position position="383"/>
    </location>
    <ligand>
        <name>Zn(2+)</name>
        <dbReference type="ChEBI" id="CHEBI:29105"/>
        <label>2</label>
    </ligand>
</feature>
<dbReference type="GO" id="GO:0006325">
    <property type="term" value="P:chromatin organization"/>
    <property type="evidence" value="ECO:0007669"/>
    <property type="project" value="UniProtKB-KW"/>
</dbReference>
<dbReference type="Gene3D" id="3.30.40.10">
    <property type="entry name" value="Zinc/RING finger domain, C3HC4 (zinc finger)"/>
    <property type="match status" value="1"/>
</dbReference>
<feature type="site" description="Histone H3K4me3 binding" evidence="13">
    <location>
        <position position="379"/>
    </location>
</feature>
<reference evidence="19" key="1">
    <citation type="journal article" date="2020" name="Stud. Mycol.">
        <title>101 Dothideomycetes genomes: a test case for predicting lifestyles and emergence of pathogens.</title>
        <authorList>
            <person name="Haridas S."/>
            <person name="Albert R."/>
            <person name="Binder M."/>
            <person name="Bloem J."/>
            <person name="Labutti K."/>
            <person name="Salamov A."/>
            <person name="Andreopoulos B."/>
            <person name="Baker S."/>
            <person name="Barry K."/>
            <person name="Bills G."/>
            <person name="Bluhm B."/>
            <person name="Cannon C."/>
            <person name="Castanera R."/>
            <person name="Culley D."/>
            <person name="Daum C."/>
            <person name="Ezra D."/>
            <person name="Gonzalez J."/>
            <person name="Henrissat B."/>
            <person name="Kuo A."/>
            <person name="Liang C."/>
            <person name="Lipzen A."/>
            <person name="Lutzoni F."/>
            <person name="Magnuson J."/>
            <person name="Mondo S."/>
            <person name="Nolan M."/>
            <person name="Ohm R."/>
            <person name="Pangilinan J."/>
            <person name="Park H.-J."/>
            <person name="Ramirez L."/>
            <person name="Alfaro M."/>
            <person name="Sun H."/>
            <person name="Tritt A."/>
            <person name="Yoshinaga Y."/>
            <person name="Zwiers L.-H."/>
            <person name="Turgeon B."/>
            <person name="Goodwin S."/>
            <person name="Spatafora J."/>
            <person name="Crous P."/>
            <person name="Grigoriev I."/>
        </authorList>
    </citation>
    <scope>NUCLEOTIDE SEQUENCE</scope>
    <source>
        <strain evidence="19">SCOH1-5</strain>
    </source>
</reference>
<comment type="function">
    <text evidence="16">Component of an histone acetyltransferase complex.</text>
</comment>
<dbReference type="Proteomes" id="UP000799539">
    <property type="component" value="Unassembled WGS sequence"/>
</dbReference>
<dbReference type="GO" id="GO:0035267">
    <property type="term" value="C:NuA4 histone acetyltransferase complex"/>
    <property type="evidence" value="ECO:0007669"/>
    <property type="project" value="TreeGrafter"/>
</dbReference>
<keyword evidence="3 14" id="KW-0479">Metal-binding</keyword>
<evidence type="ECO:0000256" key="5">
    <source>
        <dbReference type="ARBA" id="ARBA00022771"/>
    </source>
</evidence>
<feature type="binding site" evidence="14">
    <location>
        <position position="392"/>
    </location>
    <ligand>
        <name>Zn(2+)</name>
        <dbReference type="ChEBI" id="CHEBI:29105"/>
        <label>1</label>
    </ligand>
</feature>
<keyword evidence="4" id="KW-0227">DNA damage</keyword>
<dbReference type="InterPro" id="IPR028651">
    <property type="entry name" value="ING_fam"/>
</dbReference>
<dbReference type="CDD" id="cd15505">
    <property type="entry name" value="PHD_ING"/>
    <property type="match status" value="1"/>
</dbReference>
<organism evidence="19 20">
    <name type="scientific">Cercospora zeae-maydis SCOH1-5</name>
    <dbReference type="NCBI Taxonomy" id="717836"/>
    <lineage>
        <taxon>Eukaryota</taxon>
        <taxon>Fungi</taxon>
        <taxon>Dikarya</taxon>
        <taxon>Ascomycota</taxon>
        <taxon>Pezizomycotina</taxon>
        <taxon>Dothideomycetes</taxon>
        <taxon>Dothideomycetidae</taxon>
        <taxon>Mycosphaerellales</taxon>
        <taxon>Mycosphaerellaceae</taxon>
        <taxon>Cercospora</taxon>
    </lineage>
</organism>
<dbReference type="InterPro" id="IPR019787">
    <property type="entry name" value="Znf_PHD-finger"/>
</dbReference>
<keyword evidence="5 15" id="KW-0863">Zinc-finger</keyword>
<comment type="subcellular location">
    <subcellularLocation>
        <location evidence="1 16">Nucleus</location>
    </subcellularLocation>
</comment>
<evidence type="ECO:0000256" key="9">
    <source>
        <dbReference type="ARBA" id="ARBA00023242"/>
    </source>
</evidence>
<evidence type="ECO:0000313" key="19">
    <source>
        <dbReference type="EMBL" id="KAF2216758.1"/>
    </source>
</evidence>
<feature type="compositionally biased region" description="Basic residues" evidence="17">
    <location>
        <begin position="290"/>
        <end position="312"/>
    </location>
</feature>
<feature type="binding site" evidence="14">
    <location>
        <position position="405"/>
    </location>
    <ligand>
        <name>Zn(2+)</name>
        <dbReference type="ChEBI" id="CHEBI:29105"/>
        <label>2</label>
    </ligand>
</feature>
<dbReference type="EMBL" id="ML992663">
    <property type="protein sequence ID" value="KAF2216758.1"/>
    <property type="molecule type" value="Genomic_DNA"/>
</dbReference>
<keyword evidence="10" id="KW-0469">Meiosis</keyword>
<name>A0A6A6FU70_9PEZI</name>
<comment type="similarity">
    <text evidence="2 16">Belongs to the ING family.</text>
</comment>
<dbReference type="PROSITE" id="PS50016">
    <property type="entry name" value="ZF_PHD_2"/>
    <property type="match status" value="1"/>
</dbReference>
<dbReference type="InterPro" id="IPR019786">
    <property type="entry name" value="Zinc_finger_PHD-type_CS"/>
</dbReference>
<feature type="site" description="Histone H3K4me3 binding" evidence="13">
    <location>
        <position position="364"/>
    </location>
</feature>
<keyword evidence="6 14" id="KW-0862">Zinc</keyword>
<evidence type="ECO:0000256" key="7">
    <source>
        <dbReference type="ARBA" id="ARBA00022853"/>
    </source>
</evidence>